<dbReference type="InterPro" id="IPR006664">
    <property type="entry name" value="OMP_bac"/>
</dbReference>
<dbReference type="EMBL" id="JACYFT010000003">
    <property type="protein sequence ID" value="MBD8051619.1"/>
    <property type="molecule type" value="Genomic_DNA"/>
</dbReference>
<keyword evidence="5" id="KW-0406">Ion transport</keyword>
<proteinExistence type="inferred from homology"/>
<keyword evidence="2" id="KW-0813">Transport</keyword>
<dbReference type="GO" id="GO:0046930">
    <property type="term" value="C:pore complex"/>
    <property type="evidence" value="ECO:0007669"/>
    <property type="project" value="UniProtKB-KW"/>
</dbReference>
<organism evidence="13 14">
    <name type="scientific">Limnohabitans radicicola</name>
    <dbReference type="NCBI Taxonomy" id="2771427"/>
    <lineage>
        <taxon>Bacteria</taxon>
        <taxon>Pseudomonadati</taxon>
        <taxon>Pseudomonadota</taxon>
        <taxon>Betaproteobacteria</taxon>
        <taxon>Burkholderiales</taxon>
        <taxon>Comamonadaceae</taxon>
        <taxon>Limnohabitans</taxon>
    </lineage>
</organism>
<evidence type="ECO:0000256" key="4">
    <source>
        <dbReference type="ARBA" id="ARBA00022692"/>
    </source>
</evidence>
<evidence type="ECO:0000256" key="1">
    <source>
        <dbReference type="ARBA" id="ARBA00004571"/>
    </source>
</evidence>
<keyword evidence="8" id="KW-0998">Cell outer membrane</keyword>
<dbReference type="Gene3D" id="2.40.160.20">
    <property type="match status" value="1"/>
</dbReference>
<dbReference type="GO" id="GO:0006811">
    <property type="term" value="P:monoatomic ion transport"/>
    <property type="evidence" value="ECO:0007669"/>
    <property type="project" value="UniProtKB-KW"/>
</dbReference>
<dbReference type="SUPFAM" id="SSF56925">
    <property type="entry name" value="OMPA-like"/>
    <property type="match status" value="1"/>
</dbReference>
<evidence type="ECO:0000256" key="11">
    <source>
        <dbReference type="SAM" id="SignalP"/>
    </source>
</evidence>
<dbReference type="Pfam" id="PF00691">
    <property type="entry name" value="OmpA"/>
    <property type="match status" value="1"/>
</dbReference>
<dbReference type="CDD" id="cd07185">
    <property type="entry name" value="OmpA_C-like"/>
    <property type="match status" value="1"/>
</dbReference>
<dbReference type="GO" id="GO:0009279">
    <property type="term" value="C:cell outer membrane"/>
    <property type="evidence" value="ECO:0007669"/>
    <property type="project" value="UniProtKB-SubCell"/>
</dbReference>
<dbReference type="PRINTS" id="PR01021">
    <property type="entry name" value="OMPADOMAIN"/>
</dbReference>
<dbReference type="PROSITE" id="PS51123">
    <property type="entry name" value="OMPA_2"/>
    <property type="match status" value="1"/>
</dbReference>
<dbReference type="InterPro" id="IPR036737">
    <property type="entry name" value="OmpA-like_sf"/>
</dbReference>
<dbReference type="InterPro" id="IPR000498">
    <property type="entry name" value="OmpA-like_TM_dom"/>
</dbReference>
<name>A0A927IKC3_9BURK</name>
<dbReference type="RefSeq" id="WP_191820099.1">
    <property type="nucleotide sequence ID" value="NZ_JACYFT010000003.1"/>
</dbReference>
<gene>
    <name evidence="13" type="ORF">IC609_13820</name>
</gene>
<evidence type="ECO:0000256" key="3">
    <source>
        <dbReference type="ARBA" id="ARBA00022452"/>
    </source>
</evidence>
<dbReference type="PANTHER" id="PTHR30329">
    <property type="entry name" value="STATOR ELEMENT OF FLAGELLAR MOTOR COMPLEX"/>
    <property type="match status" value="1"/>
</dbReference>
<reference evidence="13" key="1">
    <citation type="submission" date="2020-09" db="EMBL/GenBank/DDBJ databases">
        <title>Genome seq and assembly of Limnohabitants sp.</title>
        <authorList>
            <person name="Chhetri G."/>
        </authorList>
    </citation>
    <scope>NUCLEOTIDE SEQUENCE</scope>
    <source>
        <strain evidence="13">JUR4</strain>
    </source>
</reference>
<evidence type="ECO:0000313" key="14">
    <source>
        <dbReference type="Proteomes" id="UP000647424"/>
    </source>
</evidence>
<sequence>MKPSMFKPRPTLLALALLGSPWLHAQEFIPNPGPYMGISAGEAKAHIDNARITQGLLGSGLTTDNLTEDRKSTGYKVWLGYPIHPNWAIEGGYFDLGHFGFTANTTPAGSLSGVAHIKGFNLDLVANLPITERWSLLGRVGAAYAQTKDTFSGTGAVTVIDPNPSKRETNYKYGFGTQYAFTPALTLRLEAERYRVNDAVNNRGDVDLVSLGLVYRFGGSAVASKAAYTPYTAPAPEPVVAAAPVVTPVEPLPAPAPKPWVKVKLEADSLFGFDQNTLQADGKQALDKLLAELKTVNIDTVEITGHTDRLGSKAYNDKLSTRRAEAVQNYLVQVGGIPASKVTAKGVGASQAETKPGDCKGNKATQALITCLRPDRRVEVEVSGTQQER</sequence>
<feature type="signal peptide" evidence="11">
    <location>
        <begin position="1"/>
        <end position="25"/>
    </location>
</feature>
<evidence type="ECO:0000259" key="12">
    <source>
        <dbReference type="PROSITE" id="PS51123"/>
    </source>
</evidence>
<accession>A0A927IKC3</accession>
<comment type="caution">
    <text evidence="13">The sequence shown here is derived from an EMBL/GenBank/DDBJ whole genome shotgun (WGS) entry which is preliminary data.</text>
</comment>
<dbReference type="InterPro" id="IPR050330">
    <property type="entry name" value="Bact_OuterMem_StrucFunc"/>
</dbReference>
<dbReference type="Gene3D" id="3.30.1330.60">
    <property type="entry name" value="OmpA-like domain"/>
    <property type="match status" value="1"/>
</dbReference>
<comment type="similarity">
    <text evidence="10">Belongs to the outer membrane OOP (TC 1.B.6) superfamily.</text>
</comment>
<feature type="domain" description="OmpA-like" evidence="12">
    <location>
        <begin position="258"/>
        <end position="386"/>
    </location>
</feature>
<keyword evidence="7 9" id="KW-0472">Membrane</keyword>
<keyword evidence="6" id="KW-0626">Porin</keyword>
<dbReference type="Proteomes" id="UP000647424">
    <property type="component" value="Unassembled WGS sequence"/>
</dbReference>
<dbReference type="PANTHER" id="PTHR30329:SF21">
    <property type="entry name" value="LIPOPROTEIN YIAD-RELATED"/>
    <property type="match status" value="1"/>
</dbReference>
<evidence type="ECO:0000256" key="9">
    <source>
        <dbReference type="PROSITE-ProRule" id="PRU00473"/>
    </source>
</evidence>
<protein>
    <submittedName>
        <fullName evidence="13">OmpA family protein</fullName>
    </submittedName>
</protein>
<dbReference type="InterPro" id="IPR011250">
    <property type="entry name" value="OMP/PagP_B-barrel"/>
</dbReference>
<evidence type="ECO:0000256" key="6">
    <source>
        <dbReference type="ARBA" id="ARBA00023114"/>
    </source>
</evidence>
<evidence type="ECO:0000256" key="7">
    <source>
        <dbReference type="ARBA" id="ARBA00023136"/>
    </source>
</evidence>
<dbReference type="AlphaFoldDB" id="A0A927IKC3"/>
<dbReference type="Pfam" id="PF01389">
    <property type="entry name" value="OmpA_membrane"/>
    <property type="match status" value="1"/>
</dbReference>
<keyword evidence="14" id="KW-1185">Reference proteome</keyword>
<dbReference type="SUPFAM" id="SSF103088">
    <property type="entry name" value="OmpA-like"/>
    <property type="match status" value="1"/>
</dbReference>
<dbReference type="InterPro" id="IPR006665">
    <property type="entry name" value="OmpA-like"/>
</dbReference>
<evidence type="ECO:0000313" key="13">
    <source>
        <dbReference type="EMBL" id="MBD8051619.1"/>
    </source>
</evidence>
<keyword evidence="3" id="KW-1134">Transmembrane beta strand</keyword>
<keyword evidence="4" id="KW-0812">Transmembrane</keyword>
<evidence type="ECO:0000256" key="8">
    <source>
        <dbReference type="ARBA" id="ARBA00023237"/>
    </source>
</evidence>
<feature type="chain" id="PRO_5037011479" evidence="11">
    <location>
        <begin position="26"/>
        <end position="389"/>
    </location>
</feature>
<dbReference type="GO" id="GO:0015288">
    <property type="term" value="F:porin activity"/>
    <property type="evidence" value="ECO:0007669"/>
    <property type="project" value="UniProtKB-KW"/>
</dbReference>
<evidence type="ECO:0000256" key="5">
    <source>
        <dbReference type="ARBA" id="ARBA00023065"/>
    </source>
</evidence>
<comment type="subcellular location">
    <subcellularLocation>
        <location evidence="1">Cell outer membrane</location>
        <topology evidence="1">Multi-pass membrane protein</topology>
    </subcellularLocation>
</comment>
<evidence type="ECO:0000256" key="2">
    <source>
        <dbReference type="ARBA" id="ARBA00022448"/>
    </source>
</evidence>
<keyword evidence="11" id="KW-0732">Signal</keyword>
<evidence type="ECO:0000256" key="10">
    <source>
        <dbReference type="RuleBase" id="RU003859"/>
    </source>
</evidence>